<dbReference type="CDD" id="cd05117">
    <property type="entry name" value="STKc_CAMK"/>
    <property type="match status" value="1"/>
</dbReference>
<dbReference type="PROSITE" id="PS00107">
    <property type="entry name" value="PROTEIN_KINASE_ATP"/>
    <property type="match status" value="1"/>
</dbReference>
<comment type="caution">
    <text evidence="9">The sequence shown here is derived from an EMBL/GenBank/DDBJ whole genome shotgun (WGS) entry which is preliminary data.</text>
</comment>
<evidence type="ECO:0000256" key="4">
    <source>
        <dbReference type="ARBA" id="ARBA00022777"/>
    </source>
</evidence>
<dbReference type="EMBL" id="JAGTXO010000005">
    <property type="protein sequence ID" value="KAG8467869.1"/>
    <property type="molecule type" value="Genomic_DNA"/>
</dbReference>
<dbReference type="OMA" id="HERKICH"/>
<organism evidence="9 10">
    <name type="scientific">Diacronema lutheri</name>
    <name type="common">Unicellular marine alga</name>
    <name type="synonym">Monochrysis lutheri</name>
    <dbReference type="NCBI Taxonomy" id="2081491"/>
    <lineage>
        <taxon>Eukaryota</taxon>
        <taxon>Haptista</taxon>
        <taxon>Haptophyta</taxon>
        <taxon>Pavlovophyceae</taxon>
        <taxon>Pavlovales</taxon>
        <taxon>Pavlovaceae</taxon>
        <taxon>Diacronema</taxon>
    </lineage>
</organism>
<dbReference type="PROSITE" id="PS00108">
    <property type="entry name" value="PROTEIN_KINASE_ST"/>
    <property type="match status" value="1"/>
</dbReference>
<dbReference type="SUPFAM" id="SSF56112">
    <property type="entry name" value="Protein kinase-like (PK-like)"/>
    <property type="match status" value="1"/>
</dbReference>
<feature type="domain" description="Protein kinase" evidence="8">
    <location>
        <begin position="16"/>
        <end position="272"/>
    </location>
</feature>
<proteinExistence type="inferred from homology"/>
<dbReference type="PROSITE" id="PS50011">
    <property type="entry name" value="PROTEIN_KINASE_DOM"/>
    <property type="match status" value="1"/>
</dbReference>
<dbReference type="PANTHER" id="PTHR24347">
    <property type="entry name" value="SERINE/THREONINE-PROTEIN KINASE"/>
    <property type="match status" value="1"/>
</dbReference>
<dbReference type="Proteomes" id="UP000751190">
    <property type="component" value="Unassembled WGS sequence"/>
</dbReference>
<dbReference type="InterPro" id="IPR008271">
    <property type="entry name" value="Ser/Thr_kinase_AS"/>
</dbReference>
<dbReference type="GO" id="GO:0004674">
    <property type="term" value="F:protein serine/threonine kinase activity"/>
    <property type="evidence" value="ECO:0007669"/>
    <property type="project" value="UniProtKB-KW"/>
</dbReference>
<evidence type="ECO:0000256" key="5">
    <source>
        <dbReference type="ARBA" id="ARBA00022840"/>
    </source>
</evidence>
<sequence>MAASAGKETPRELDDFEIGRELGSGHFSRVKLATRKSDGLKCAIKIMKKPAPGKKVQFDTEVEIMRRIDHPTIVKLYDVFETEDKVYLVMELLTGGELFDRIVDVGHFSEKDAVEMTHKLVSAVMYMHEQGVVHRDLKPENMLMTDESKEAAVKITDFGLSKITDGHSALMKTPCGTPGYIAPEVLHMKGYGREVDMWSIGVIVYILLCGFPPFYAENDALLFQQIKAGKYEFLRPYWDPVSDQAKDFVAKLLVVDPKRRMTAEIALAHPWLASAAEHAVSTHNLSYVTENLKDRQARNKLRGIINVTRAMHRFQGTIDEGLPAAKS</sequence>
<keyword evidence="1 7" id="KW-0723">Serine/threonine-protein kinase</keyword>
<keyword evidence="3 6" id="KW-0547">Nucleotide-binding</keyword>
<dbReference type="InterPro" id="IPR017441">
    <property type="entry name" value="Protein_kinase_ATP_BS"/>
</dbReference>
<evidence type="ECO:0000256" key="2">
    <source>
        <dbReference type="ARBA" id="ARBA00022679"/>
    </source>
</evidence>
<evidence type="ECO:0000256" key="6">
    <source>
        <dbReference type="PROSITE-ProRule" id="PRU10141"/>
    </source>
</evidence>
<keyword evidence="10" id="KW-1185">Reference proteome</keyword>
<dbReference type="InterPro" id="IPR000719">
    <property type="entry name" value="Prot_kinase_dom"/>
</dbReference>
<dbReference type="SMART" id="SM00220">
    <property type="entry name" value="S_TKc"/>
    <property type="match status" value="1"/>
</dbReference>
<dbReference type="InterPro" id="IPR011009">
    <property type="entry name" value="Kinase-like_dom_sf"/>
</dbReference>
<dbReference type="AlphaFoldDB" id="A0A8J5XWU7"/>
<keyword evidence="4" id="KW-0418">Kinase</keyword>
<dbReference type="OrthoDB" id="40902at2759"/>
<feature type="binding site" evidence="6">
    <location>
        <position position="54"/>
    </location>
    <ligand>
        <name>ATP</name>
        <dbReference type="ChEBI" id="CHEBI:30616"/>
    </ligand>
</feature>
<evidence type="ECO:0000256" key="1">
    <source>
        <dbReference type="ARBA" id="ARBA00022527"/>
    </source>
</evidence>
<dbReference type="Gene3D" id="3.30.200.20">
    <property type="entry name" value="Phosphorylase Kinase, domain 1"/>
    <property type="match status" value="1"/>
</dbReference>
<dbReference type="FunFam" id="3.30.200.20:FF:000042">
    <property type="entry name" value="Aurora kinase A"/>
    <property type="match status" value="1"/>
</dbReference>
<dbReference type="FunFam" id="1.10.510.10:FF:000026">
    <property type="entry name" value="Calcium/calmodulin-dependent protein kinase type 1"/>
    <property type="match status" value="1"/>
</dbReference>
<name>A0A8J5XWU7_DIALT</name>
<keyword evidence="5 6" id="KW-0067">ATP-binding</keyword>
<protein>
    <recommendedName>
        <fullName evidence="8">Protein kinase domain-containing protein</fullName>
    </recommendedName>
</protein>
<evidence type="ECO:0000313" key="9">
    <source>
        <dbReference type="EMBL" id="KAG8467869.1"/>
    </source>
</evidence>
<evidence type="ECO:0000256" key="3">
    <source>
        <dbReference type="ARBA" id="ARBA00022741"/>
    </source>
</evidence>
<dbReference type="Pfam" id="PF00069">
    <property type="entry name" value="Pkinase"/>
    <property type="match status" value="1"/>
</dbReference>
<evidence type="ECO:0000313" key="10">
    <source>
        <dbReference type="Proteomes" id="UP000751190"/>
    </source>
</evidence>
<evidence type="ECO:0000259" key="8">
    <source>
        <dbReference type="PROSITE" id="PS50011"/>
    </source>
</evidence>
<keyword evidence="2" id="KW-0808">Transferase</keyword>
<reference evidence="9" key="1">
    <citation type="submission" date="2021-05" db="EMBL/GenBank/DDBJ databases">
        <title>The genome of the haptophyte Pavlova lutheri (Diacronema luteri, Pavlovales) - a model for lipid biosynthesis in eukaryotic algae.</title>
        <authorList>
            <person name="Hulatt C.J."/>
            <person name="Posewitz M.C."/>
        </authorList>
    </citation>
    <scope>NUCLEOTIDE SEQUENCE</scope>
    <source>
        <strain evidence="9">NIVA-4/92</strain>
    </source>
</reference>
<evidence type="ECO:0000256" key="7">
    <source>
        <dbReference type="RuleBase" id="RU000304"/>
    </source>
</evidence>
<accession>A0A8J5XWU7</accession>
<gene>
    <name evidence="9" type="ORF">KFE25_006921</name>
</gene>
<comment type="similarity">
    <text evidence="7">Belongs to the protein kinase superfamily.</text>
</comment>
<dbReference type="Gene3D" id="1.10.510.10">
    <property type="entry name" value="Transferase(Phosphotransferase) domain 1"/>
    <property type="match status" value="1"/>
</dbReference>
<dbReference type="GO" id="GO:0005524">
    <property type="term" value="F:ATP binding"/>
    <property type="evidence" value="ECO:0007669"/>
    <property type="project" value="UniProtKB-UniRule"/>
</dbReference>